<evidence type="ECO:0000313" key="3">
    <source>
        <dbReference type="Proteomes" id="UP000886883"/>
    </source>
</evidence>
<protein>
    <submittedName>
        <fullName evidence="2">Phosphotransferase</fullName>
    </submittedName>
</protein>
<evidence type="ECO:0000313" key="2">
    <source>
        <dbReference type="EMBL" id="HJB92098.1"/>
    </source>
</evidence>
<reference evidence="2" key="1">
    <citation type="journal article" date="2021" name="PeerJ">
        <title>Extensive microbial diversity within the chicken gut microbiome revealed by metagenomics and culture.</title>
        <authorList>
            <person name="Gilroy R."/>
            <person name="Ravi A."/>
            <person name="Getino M."/>
            <person name="Pursley I."/>
            <person name="Horton D.L."/>
            <person name="Alikhan N.F."/>
            <person name="Baker D."/>
            <person name="Gharbi K."/>
            <person name="Hall N."/>
            <person name="Watson M."/>
            <person name="Adriaenssens E.M."/>
            <person name="Foster-Nyarko E."/>
            <person name="Jarju S."/>
            <person name="Secka A."/>
            <person name="Antonio M."/>
            <person name="Oren A."/>
            <person name="Chaudhuri R.R."/>
            <person name="La Ragione R."/>
            <person name="Hildebrand F."/>
            <person name="Pallen M.J."/>
        </authorList>
    </citation>
    <scope>NUCLEOTIDE SEQUENCE</scope>
    <source>
        <strain evidence="2">USAMLcec3-2134</strain>
    </source>
</reference>
<name>A0A9D2MSB7_9FIRM</name>
<dbReference type="Proteomes" id="UP000886883">
    <property type="component" value="Unassembled WGS sequence"/>
</dbReference>
<dbReference type="EMBL" id="DWXE01000043">
    <property type="protein sequence ID" value="HJB92098.1"/>
    <property type="molecule type" value="Genomic_DNA"/>
</dbReference>
<dbReference type="SUPFAM" id="SSF56112">
    <property type="entry name" value="Protein kinase-like (PK-like)"/>
    <property type="match status" value="1"/>
</dbReference>
<dbReference type="InterPro" id="IPR011009">
    <property type="entry name" value="Kinase-like_dom_sf"/>
</dbReference>
<evidence type="ECO:0000259" key="1">
    <source>
        <dbReference type="Pfam" id="PF01636"/>
    </source>
</evidence>
<organism evidence="2 3">
    <name type="scientific">Candidatus Eisenbergiella merdigallinarum</name>
    <dbReference type="NCBI Taxonomy" id="2838552"/>
    <lineage>
        <taxon>Bacteria</taxon>
        <taxon>Bacillati</taxon>
        <taxon>Bacillota</taxon>
        <taxon>Clostridia</taxon>
        <taxon>Lachnospirales</taxon>
        <taxon>Lachnospiraceae</taxon>
        <taxon>Eisenbergiella</taxon>
    </lineage>
</organism>
<feature type="domain" description="Aminoglycoside phosphotransferase" evidence="1">
    <location>
        <begin position="214"/>
        <end position="279"/>
    </location>
</feature>
<accession>A0A9D2MSB7</accession>
<comment type="caution">
    <text evidence="2">The sequence shown here is derived from an EMBL/GenBank/DDBJ whole genome shotgun (WGS) entry which is preliminary data.</text>
</comment>
<dbReference type="Gene3D" id="3.90.1200.10">
    <property type="match status" value="1"/>
</dbReference>
<dbReference type="AlphaFoldDB" id="A0A9D2MSB7"/>
<dbReference type="InterPro" id="IPR002575">
    <property type="entry name" value="Aminoglycoside_PTrfase"/>
</dbReference>
<proteinExistence type="predicted"/>
<dbReference type="Pfam" id="PF01636">
    <property type="entry name" value="APH"/>
    <property type="match status" value="1"/>
</dbReference>
<sequence>MKWELFREKLELLGIRESCAGVPYIVLPSRENARWLFPVVNRRSFHTGLFLYAPNTVKGHLYKACLSGIPLFFLKVWHRKRIVCLDFSGAKSYMSGTEDAPGFYVGNGGSHSKPTVQLQKGGTPVSYMKFTTDPAIEKLFEWEETALKEVKGIECADVPPVLQHTKFGCAFIFETGSVKKRVGKTDFRFSSAHEGFLLELYRLSKRVGGYAGWRDDMEARLKELPLQDLWMLEWFRKLCSGIDEKSFPMGRIHGDFTPWNCIVERKRLKVFDWEYSRSNCPVFLDALHFVLQPGYLKRQPKMKEIRKRILPLKRYFCETGSERYGLNLMLSIYLLSQYMFYLKRSECPARGDVILMERWKRTLQEIAEDKSQWKIY</sequence>
<gene>
    <name evidence="2" type="ORF">H9763_11630</name>
</gene>
<reference evidence="2" key="2">
    <citation type="submission" date="2021-04" db="EMBL/GenBank/DDBJ databases">
        <authorList>
            <person name="Gilroy R."/>
        </authorList>
    </citation>
    <scope>NUCLEOTIDE SEQUENCE</scope>
    <source>
        <strain evidence="2">USAMLcec3-2134</strain>
    </source>
</reference>